<dbReference type="SUPFAM" id="SSF48371">
    <property type="entry name" value="ARM repeat"/>
    <property type="match status" value="1"/>
</dbReference>
<feature type="binding site" evidence="8">
    <location>
        <position position="38"/>
    </location>
    <ligand>
        <name>a 1,2-diacyl-sn-glycero-3-phospho-(1D-myo-inositol-3,4,5-trisphosphate)</name>
        <dbReference type="ChEBI" id="CHEBI:57836"/>
    </ligand>
</feature>
<protein>
    <recommendedName>
        <fullName evidence="7">AP-2 complex subunit alpha</fullName>
    </recommendedName>
</protein>
<dbReference type="InterPro" id="IPR013041">
    <property type="entry name" value="Clathrin_app_Ig-like_sf"/>
</dbReference>
<dbReference type="InterPro" id="IPR016024">
    <property type="entry name" value="ARM-type_fold"/>
</dbReference>
<proteinExistence type="inferred from homology"/>
<evidence type="ECO:0000256" key="1">
    <source>
        <dbReference type="ARBA" id="ARBA00004277"/>
    </source>
</evidence>
<dbReference type="SUPFAM" id="SSF55711">
    <property type="entry name" value="Subdomain of clathrin and coatomer appendage domain"/>
    <property type="match status" value="1"/>
</dbReference>
<dbReference type="InterPro" id="IPR011989">
    <property type="entry name" value="ARM-like"/>
</dbReference>
<dbReference type="PANTHER" id="PTHR22780">
    <property type="entry name" value="ADAPTIN, ALPHA/GAMMA/EPSILON"/>
    <property type="match status" value="1"/>
</dbReference>
<dbReference type="EMBL" id="CAVNYO010000440">
    <property type="protein sequence ID" value="CAK5280531.1"/>
    <property type="molecule type" value="Genomic_DNA"/>
</dbReference>
<feature type="domain" description="Clathrin adaptor alpha/beta/gamma-adaptin appendage Ig-like subdomain" evidence="9">
    <location>
        <begin position="731"/>
        <end position="842"/>
    </location>
</feature>
<keyword evidence="6 7" id="KW-0168">Coated pit</keyword>
<keyword evidence="4 7" id="KW-0653">Protein transport</keyword>
<dbReference type="GO" id="GO:0072583">
    <property type="term" value="P:clathrin-dependent endocytosis"/>
    <property type="evidence" value="ECO:0007669"/>
    <property type="project" value="InterPro"/>
</dbReference>
<accession>A0AAD2GWM2</accession>
<dbReference type="InterPro" id="IPR003164">
    <property type="entry name" value="Clathrin_a-adaptin_app_sub_C"/>
</dbReference>
<dbReference type="GO" id="GO:0030122">
    <property type="term" value="C:AP-2 adaptor complex"/>
    <property type="evidence" value="ECO:0007669"/>
    <property type="project" value="InterPro"/>
</dbReference>
<evidence type="ECO:0000256" key="3">
    <source>
        <dbReference type="ARBA" id="ARBA00022583"/>
    </source>
</evidence>
<evidence type="ECO:0000256" key="7">
    <source>
        <dbReference type="PIRNR" id="PIRNR037091"/>
    </source>
</evidence>
<feature type="binding site" evidence="8">
    <location>
        <begin position="6"/>
        <end position="7"/>
    </location>
    <ligand>
        <name>a 1,2-diacyl-sn-glycero-3-phospho-(1D-myo-inositol-3,4,5-trisphosphate)</name>
        <dbReference type="ChEBI" id="CHEBI:57836"/>
    </ligand>
</feature>
<dbReference type="Proteomes" id="UP001295794">
    <property type="component" value="Unassembled WGS sequence"/>
</dbReference>
<sequence>MASNMRGLTQFIADIRGARVRELEEKRINKEMANIRKKFKGLSCSALGVPELTLALRRQFGRVPKEEIIFTYILGYKVDVGHMEAVNLISSSKYSEKQIGYLAVTLLMHENSDFLRLVVNSIRKDLDGNNEIDNCLALHAIANVGGSEMAEALAEDVHRLLISPTSGTFVKKKAALTLLRLYRKHPDVIPAAEWALRIVSIMDDNDLGVVVCVTSLVMALAQDHLVPYAVCYTKAVDRLNRLVVEHEYSATYAYYKVPSPWLQVKLLRLLQYYPPSGECCLRTGAPADLNAEDPSIQSVLQQVLQTIMNNSAEPSRNVQHNNAQHAVLFEAIGLAIHLDTNSPLVNTAAVLLARFISSKETNVRYLGLDAMAHLAARAETLEPIKRQQNVIIMSLRDKDISVRRRALDLLYSMCDVDNSELVVGELLRYLGVADYALREEMVLKIAILTEKYASSYKWYVDTILQLISTAGDHVGDEVWYRVVQIVTNTEDLQEYAARVVFAHLKAPSNHESLVKVGGYILGEYGHLIANEAGHSPIEQFKVLHSKSQFCVASTRSLLLSTYIKWVNVFPEIKPQLLNVFERYRHVLDAELQQRACEFYALARRPEEDEILQNVCEEMPPFPPRVSALLSRLNAKHGDTGDKRTWVHGGKEAQLDRAAAKKTTLAPVETNGAAASPTDNQDILGSLAGLDLTSASPVAMSEPNRGEDLFSTMAQNGAPRIAMGPDVDRWFDKLTWGTEGVLYEDVQIQIGIKSRYQGHIGQLAVYIGNKVPTALTSFTASLHISDPEALSVTFAKIPPSTIAPRTQSQQLLHVECKKFFATPPVLSLSFLAGSHQTLSIRLPVVVTKFFEHVKLGAADFFERWKVIGGPPREAQSVFPIELSSVGQLDLVKHRNVVSGYQLNVLDEIDPNPNNIVAAGVLHMAVEGKVGCLMRLEPNRDAKLCRLTVRSTSEQVASEVLKLVQKPLKA</sequence>
<gene>
    <name evidence="11" type="ORF">MYCIT1_LOCUS31026</name>
    <name evidence="10" type="ORF">MYCIT1_LOCUS4543</name>
</gene>
<dbReference type="InterPro" id="IPR009028">
    <property type="entry name" value="Coatomer/calthrin_app_sub_C"/>
</dbReference>
<dbReference type="PIRSF" id="PIRSF037091">
    <property type="entry name" value="AP2_complex_alpha"/>
    <property type="match status" value="1"/>
</dbReference>
<dbReference type="GO" id="GO:0035615">
    <property type="term" value="F:clathrin adaptor activity"/>
    <property type="evidence" value="ECO:0007669"/>
    <property type="project" value="InterPro"/>
</dbReference>
<reference evidence="10" key="1">
    <citation type="submission" date="2023-11" db="EMBL/GenBank/DDBJ databases">
        <authorList>
            <person name="De Vega J J."/>
            <person name="De Vega J J."/>
        </authorList>
    </citation>
    <scope>NUCLEOTIDE SEQUENCE</scope>
</reference>
<name>A0AAD2GWM2_9AGAR</name>
<dbReference type="Pfam" id="PF02296">
    <property type="entry name" value="Alpha_adaptin_C"/>
    <property type="match status" value="1"/>
</dbReference>
<comment type="subcellular location">
    <subcellularLocation>
        <location evidence="1">Membrane</location>
        <location evidence="1">Coated pit</location>
        <topology evidence="1">Peripheral membrane protein</topology>
        <orientation evidence="1">Cytoplasmic side</orientation>
    </subcellularLocation>
</comment>
<evidence type="ECO:0000313" key="11">
    <source>
        <dbReference type="EMBL" id="CAK5280531.1"/>
    </source>
</evidence>
<dbReference type="Gene3D" id="2.60.40.1230">
    <property type="match status" value="1"/>
</dbReference>
<dbReference type="InterPro" id="IPR017104">
    <property type="entry name" value="AP2_complex_asu"/>
</dbReference>
<evidence type="ECO:0000256" key="8">
    <source>
        <dbReference type="PIRSR" id="PIRSR037091-1"/>
    </source>
</evidence>
<organism evidence="10 12">
    <name type="scientific">Mycena citricolor</name>
    <dbReference type="NCBI Taxonomy" id="2018698"/>
    <lineage>
        <taxon>Eukaryota</taxon>
        <taxon>Fungi</taxon>
        <taxon>Dikarya</taxon>
        <taxon>Basidiomycota</taxon>
        <taxon>Agaricomycotina</taxon>
        <taxon>Agaricomycetes</taxon>
        <taxon>Agaricomycetidae</taxon>
        <taxon>Agaricales</taxon>
        <taxon>Marasmiineae</taxon>
        <taxon>Mycenaceae</taxon>
        <taxon>Mycena</taxon>
    </lineage>
</organism>
<dbReference type="SUPFAM" id="SSF49348">
    <property type="entry name" value="Clathrin adaptor appendage domain"/>
    <property type="match status" value="1"/>
</dbReference>
<dbReference type="InterPro" id="IPR008152">
    <property type="entry name" value="Clathrin_a/b/g-adaptin_app_Ig"/>
</dbReference>
<dbReference type="InterPro" id="IPR050840">
    <property type="entry name" value="Adaptor_Complx_Large_Subunit"/>
</dbReference>
<dbReference type="GO" id="GO:0006886">
    <property type="term" value="P:intracellular protein transport"/>
    <property type="evidence" value="ECO:0007669"/>
    <property type="project" value="UniProtKB-UniRule"/>
</dbReference>
<dbReference type="Gene3D" id="3.30.310.10">
    <property type="entry name" value="TATA-Binding Protein"/>
    <property type="match status" value="1"/>
</dbReference>
<evidence type="ECO:0000313" key="12">
    <source>
        <dbReference type="Proteomes" id="UP001295794"/>
    </source>
</evidence>
<dbReference type="InterPro" id="IPR012295">
    <property type="entry name" value="TBP_dom_sf"/>
</dbReference>
<dbReference type="InterPro" id="IPR002553">
    <property type="entry name" value="Clathrin/coatomer_adapt-like_N"/>
</dbReference>
<evidence type="ECO:0000313" key="10">
    <source>
        <dbReference type="EMBL" id="CAK5264405.1"/>
    </source>
</evidence>
<keyword evidence="2 7" id="KW-0813">Transport</keyword>
<dbReference type="Pfam" id="PF01602">
    <property type="entry name" value="Adaptin_N"/>
    <property type="match status" value="1"/>
</dbReference>
<comment type="caution">
    <text evidence="10">The sequence shown here is derived from an EMBL/GenBank/DDBJ whole genome shotgun (WGS) entry which is preliminary data.</text>
</comment>
<dbReference type="AlphaFoldDB" id="A0AAD2GWM2"/>
<dbReference type="Gene3D" id="1.25.10.10">
    <property type="entry name" value="Leucine-rich Repeat Variant"/>
    <property type="match status" value="1"/>
</dbReference>
<dbReference type="SMART" id="SM00809">
    <property type="entry name" value="Alpha_adaptinC2"/>
    <property type="match status" value="1"/>
</dbReference>
<evidence type="ECO:0000256" key="4">
    <source>
        <dbReference type="ARBA" id="ARBA00022927"/>
    </source>
</evidence>
<evidence type="ECO:0000256" key="2">
    <source>
        <dbReference type="ARBA" id="ARBA00022448"/>
    </source>
</evidence>
<comment type="similarity">
    <text evidence="7">Belongs to the adaptor complexes large subunit family.</text>
</comment>
<keyword evidence="12" id="KW-1185">Reference proteome</keyword>
<evidence type="ECO:0000259" key="9">
    <source>
        <dbReference type="SMART" id="SM00809"/>
    </source>
</evidence>
<evidence type="ECO:0000256" key="6">
    <source>
        <dbReference type="ARBA" id="ARBA00023176"/>
    </source>
</evidence>
<keyword evidence="3 7" id="KW-0254">Endocytosis</keyword>
<dbReference type="EMBL" id="CAVNYO010000055">
    <property type="protein sequence ID" value="CAK5264405.1"/>
    <property type="molecule type" value="Genomic_DNA"/>
</dbReference>
<dbReference type="Pfam" id="PF02883">
    <property type="entry name" value="Alpha_adaptinC2"/>
    <property type="match status" value="1"/>
</dbReference>
<comment type="function">
    <text evidence="7">Adaptins are components of the adaptor complexes which link clathrin to receptors in coated vesicles. Clathrin-associated protein complexes are believed to interact with the cytoplasmic tails of membrane proteins, leading to their selection and concentration.</text>
</comment>
<keyword evidence="5 7" id="KW-0472">Membrane</keyword>
<evidence type="ECO:0000256" key="5">
    <source>
        <dbReference type="ARBA" id="ARBA00023136"/>
    </source>
</evidence>